<evidence type="ECO:0000313" key="3">
    <source>
        <dbReference type="EMBL" id="KAK6754803.1"/>
    </source>
</evidence>
<dbReference type="InterPro" id="IPR018980">
    <property type="entry name" value="FERM_PH-like_C"/>
</dbReference>
<evidence type="ECO:0000256" key="1">
    <source>
        <dbReference type="SAM" id="MobiDB-lite"/>
    </source>
</evidence>
<dbReference type="PROSITE" id="PS50057">
    <property type="entry name" value="FERM_3"/>
    <property type="match status" value="1"/>
</dbReference>
<dbReference type="InterPro" id="IPR041781">
    <property type="entry name" value="FRMD6-FERM_C"/>
</dbReference>
<keyword evidence="4" id="KW-1185">Reference proteome</keyword>
<protein>
    <recommendedName>
        <fullName evidence="2">FERM domain-containing protein</fullName>
    </recommendedName>
</protein>
<feature type="compositionally biased region" description="Basic and acidic residues" evidence="1">
    <location>
        <begin position="394"/>
        <end position="404"/>
    </location>
</feature>
<feature type="compositionally biased region" description="Low complexity" evidence="1">
    <location>
        <begin position="450"/>
        <end position="461"/>
    </location>
</feature>
<comment type="caution">
    <text evidence="3">The sequence shown here is derived from an EMBL/GenBank/DDBJ whole genome shotgun (WGS) entry which is preliminary data.</text>
</comment>
<feature type="compositionally biased region" description="Polar residues" evidence="1">
    <location>
        <begin position="407"/>
        <end position="422"/>
    </location>
</feature>
<dbReference type="SUPFAM" id="SSF47031">
    <property type="entry name" value="Second domain of FERM"/>
    <property type="match status" value="1"/>
</dbReference>
<sequence length="911" mass="101634">MESSCSTPGSSRSRSAAGLRLPLHLQQPSSSNSGPAVVSPSVHSIRPGQTYVTVQTLTKENLVIVVNQKTKVHDVLWKCGEILEITEDKLFGLALRQPTEGIGGDQPRHEYFFLDPAQKIVKYAPKQPRFSNWHNRSTENRPLLVLYFRVRVYIDQVRLLTCPKALEHYYLQLKDNFLDQWASRHSVSEERCWEMAALALKVDKGDNPGGYFRAEQYFPIWVIDLRGLEYVRKYMPAASEDLKDMSRMDAMMKFAFEASRSPFALNCHLYGLRRHKMDTVDNAVLGINAKGIEMCDIGEDGERIPLRALPWNRVTRLSFDRKKLTIVGADATKMCLYAQTESKARYLLELCRAVHQTLLVLSHQNGKIAPLPQLFHEKSVDRVSTSSNATTMAGEHERDCDSLLHDSLSNSGDRGQGSVSSKQRVRIKLDSNLDLKIEKMELEHIRQERAASQSSKASDASEQTERKLPSSTESDHSEVQEHITHPIIDATNVRPSSVDSASQTIETGNRCATVDVNFNLKSGITPSDFVILEAYGIPYQGELQYSSSGGSRSDSVQHSNEMLPESMIHSYHHEQGCARSEDADSTLRSCLPQQSSISLHDLRTAGMKPPPGYIDERMDNEANIIAAPALRWCAPDHQIQRLSASGQARSEPKIDSDLWGHPSVAVALLDSQVTANGGRLFTKKTSNGVINRVHSMPAHYHVINGYRSSPNEEVANGAVMPNIVQPVSRSKTRDPPPYERALDIQRSTNTQINPHLHLQPSVVQSIAMGPLAAEAAGGQPAFPPSSATHDYFIDEEGLSTERLRDFPMMHRLLRESNSLLSHQRRPSSCIDLTSEYVNHLAPPMTTGNFHVPFHRGDYFPDAAVHNYPSPYVRTTNIISTAYPWRPPAPATVMDLPPPPPYPAGRKAPMVM</sequence>
<proteinExistence type="predicted"/>
<dbReference type="InterPro" id="IPR019749">
    <property type="entry name" value="Band_41_domain"/>
</dbReference>
<organism evidence="3 4">
    <name type="scientific">Necator americanus</name>
    <name type="common">Human hookworm</name>
    <dbReference type="NCBI Taxonomy" id="51031"/>
    <lineage>
        <taxon>Eukaryota</taxon>
        <taxon>Metazoa</taxon>
        <taxon>Ecdysozoa</taxon>
        <taxon>Nematoda</taxon>
        <taxon>Chromadorea</taxon>
        <taxon>Rhabditida</taxon>
        <taxon>Rhabditina</taxon>
        <taxon>Rhabditomorpha</taxon>
        <taxon>Strongyloidea</taxon>
        <taxon>Ancylostomatidae</taxon>
        <taxon>Bunostominae</taxon>
        <taxon>Necator</taxon>
    </lineage>
</organism>
<dbReference type="CDD" id="cd14473">
    <property type="entry name" value="FERM_B-lobe"/>
    <property type="match status" value="1"/>
</dbReference>
<feature type="region of interest" description="Disordered" evidence="1">
    <location>
        <begin position="380"/>
        <end position="423"/>
    </location>
</feature>
<dbReference type="Pfam" id="PF09380">
    <property type="entry name" value="FERM_C"/>
    <property type="match status" value="1"/>
</dbReference>
<dbReference type="Gene3D" id="2.30.29.30">
    <property type="entry name" value="Pleckstrin-homology domain (PH domain)/Phosphotyrosine-binding domain (PTB)"/>
    <property type="match status" value="1"/>
</dbReference>
<name>A0ABR1DWZ8_NECAM</name>
<dbReference type="InterPro" id="IPR018979">
    <property type="entry name" value="FERM_N"/>
</dbReference>
<dbReference type="Gene3D" id="1.20.80.10">
    <property type="match status" value="1"/>
</dbReference>
<accession>A0ABR1DWZ8</accession>
<dbReference type="InterPro" id="IPR047145">
    <property type="entry name" value="FRMD6-like"/>
</dbReference>
<dbReference type="EMBL" id="JAVFWL010000005">
    <property type="protein sequence ID" value="KAK6754803.1"/>
    <property type="molecule type" value="Genomic_DNA"/>
</dbReference>
<dbReference type="Pfam" id="PF09379">
    <property type="entry name" value="FERM_N"/>
    <property type="match status" value="1"/>
</dbReference>
<feature type="compositionally biased region" description="Basic and acidic residues" evidence="1">
    <location>
        <begin position="463"/>
        <end position="480"/>
    </location>
</feature>
<dbReference type="CDD" id="cd17101">
    <property type="entry name" value="FERM_F1_PTPN13_like"/>
    <property type="match status" value="1"/>
</dbReference>
<dbReference type="PANTHER" id="PTHR13429">
    <property type="entry name" value="FERM DOMAIN (PROTEIN4.1-EZRIN-RADIXIN-MOESIN) FAMILY"/>
    <property type="match status" value="1"/>
</dbReference>
<dbReference type="InterPro" id="IPR000299">
    <property type="entry name" value="FERM_domain"/>
</dbReference>
<dbReference type="SUPFAM" id="SSF54236">
    <property type="entry name" value="Ubiquitin-like"/>
    <property type="match status" value="1"/>
</dbReference>
<dbReference type="PANTHER" id="PTHR13429:SF5">
    <property type="entry name" value="PROTEIN EXPANDED"/>
    <property type="match status" value="1"/>
</dbReference>
<dbReference type="CDD" id="cd13185">
    <property type="entry name" value="FERM_C_FRMD1_FRMD6"/>
    <property type="match status" value="1"/>
</dbReference>
<dbReference type="SMART" id="SM00295">
    <property type="entry name" value="B41"/>
    <property type="match status" value="1"/>
</dbReference>
<dbReference type="SUPFAM" id="SSF50729">
    <property type="entry name" value="PH domain-like"/>
    <property type="match status" value="1"/>
</dbReference>
<dbReference type="InterPro" id="IPR035963">
    <property type="entry name" value="FERM_2"/>
</dbReference>
<gene>
    <name evidence="3" type="primary">Necator_chrV.g18448</name>
    <name evidence="3" type="ORF">RB195_013657</name>
</gene>
<evidence type="ECO:0000313" key="4">
    <source>
        <dbReference type="Proteomes" id="UP001303046"/>
    </source>
</evidence>
<dbReference type="Proteomes" id="UP001303046">
    <property type="component" value="Unassembled WGS sequence"/>
</dbReference>
<feature type="domain" description="FERM" evidence="2">
    <location>
        <begin position="50"/>
        <end position="362"/>
    </location>
</feature>
<dbReference type="SMART" id="SM01196">
    <property type="entry name" value="FERM_C"/>
    <property type="match status" value="1"/>
</dbReference>
<evidence type="ECO:0000259" key="2">
    <source>
        <dbReference type="PROSITE" id="PS50057"/>
    </source>
</evidence>
<dbReference type="InterPro" id="IPR011993">
    <property type="entry name" value="PH-like_dom_sf"/>
</dbReference>
<dbReference type="InterPro" id="IPR029071">
    <property type="entry name" value="Ubiquitin-like_domsf"/>
</dbReference>
<reference evidence="3 4" key="1">
    <citation type="submission" date="2023-08" db="EMBL/GenBank/DDBJ databases">
        <title>A Necator americanus chromosomal reference genome.</title>
        <authorList>
            <person name="Ilik V."/>
            <person name="Petrzelkova K.J."/>
            <person name="Pardy F."/>
            <person name="Fuh T."/>
            <person name="Niatou-Singa F.S."/>
            <person name="Gouil Q."/>
            <person name="Baker L."/>
            <person name="Ritchie M.E."/>
            <person name="Jex A.R."/>
            <person name="Gazzola D."/>
            <person name="Li H."/>
            <person name="Toshio Fujiwara R."/>
            <person name="Zhan B."/>
            <person name="Aroian R.V."/>
            <person name="Pafco B."/>
            <person name="Schwarz E.M."/>
        </authorList>
    </citation>
    <scope>NUCLEOTIDE SEQUENCE [LARGE SCALE GENOMIC DNA]</scope>
    <source>
        <strain evidence="3 4">Aroian</strain>
        <tissue evidence="3">Whole animal</tissue>
    </source>
</reference>
<feature type="compositionally biased region" description="Polar residues" evidence="1">
    <location>
        <begin position="382"/>
        <end position="391"/>
    </location>
</feature>
<dbReference type="InterPro" id="IPR019748">
    <property type="entry name" value="FERM_central"/>
</dbReference>
<feature type="region of interest" description="Disordered" evidence="1">
    <location>
        <begin position="446"/>
        <end position="480"/>
    </location>
</feature>
<dbReference type="Pfam" id="PF00373">
    <property type="entry name" value="FERM_M"/>
    <property type="match status" value="1"/>
</dbReference>
<dbReference type="InterPro" id="IPR014352">
    <property type="entry name" value="FERM/acyl-CoA-bd_prot_sf"/>
</dbReference>